<feature type="non-terminal residue" evidence="1">
    <location>
        <position position="1"/>
    </location>
</feature>
<accession>A0A382AFC6</accession>
<sequence>VVGVTNANISYIATLDEDEVTLVDQWLENELILERRVKTGFQSFLRNFVRKTGK</sequence>
<proteinExistence type="predicted"/>
<name>A0A382AFC6_9ZZZZ</name>
<dbReference type="AlphaFoldDB" id="A0A382AFC6"/>
<protein>
    <submittedName>
        <fullName evidence="1">Uncharacterized protein</fullName>
    </submittedName>
</protein>
<evidence type="ECO:0000313" key="1">
    <source>
        <dbReference type="EMBL" id="SVB00206.1"/>
    </source>
</evidence>
<reference evidence="1" key="1">
    <citation type="submission" date="2018-05" db="EMBL/GenBank/DDBJ databases">
        <authorList>
            <person name="Lanie J.A."/>
            <person name="Ng W.-L."/>
            <person name="Kazmierczak K.M."/>
            <person name="Andrzejewski T.M."/>
            <person name="Davidsen T.M."/>
            <person name="Wayne K.J."/>
            <person name="Tettelin H."/>
            <person name="Glass J.I."/>
            <person name="Rusch D."/>
            <person name="Podicherti R."/>
            <person name="Tsui H.-C.T."/>
            <person name="Winkler M.E."/>
        </authorList>
    </citation>
    <scope>NUCLEOTIDE SEQUENCE</scope>
</reference>
<gene>
    <name evidence="1" type="ORF">METZ01_LOCUS153060</name>
</gene>
<dbReference type="EMBL" id="UINC01025150">
    <property type="protein sequence ID" value="SVB00206.1"/>
    <property type="molecule type" value="Genomic_DNA"/>
</dbReference>
<organism evidence="1">
    <name type="scientific">marine metagenome</name>
    <dbReference type="NCBI Taxonomy" id="408172"/>
    <lineage>
        <taxon>unclassified sequences</taxon>
        <taxon>metagenomes</taxon>
        <taxon>ecological metagenomes</taxon>
    </lineage>
</organism>